<feature type="region of interest" description="Disordered" evidence="1">
    <location>
        <begin position="197"/>
        <end position="219"/>
    </location>
</feature>
<reference evidence="3 4" key="1">
    <citation type="journal article" date="2014" name="J. Biotechnol.">
        <title>Complete genome sequence of the actinobacterium Amycolatopsis japonica MG417-CF17(T) (=DSM 44213T) producing (S,S)-N,N'-ethylenediaminedisuccinic acid.</title>
        <authorList>
            <person name="Stegmann E."/>
            <person name="Albersmeier A."/>
            <person name="Spohn M."/>
            <person name="Gert H."/>
            <person name="Weber T."/>
            <person name="Wohlleben W."/>
            <person name="Kalinowski J."/>
            <person name="Ruckert C."/>
        </authorList>
    </citation>
    <scope>NUCLEOTIDE SEQUENCE [LARGE SCALE GENOMIC DNA]</scope>
    <source>
        <strain evidence="4">MG417-CF17 (DSM 44213)</strain>
    </source>
</reference>
<dbReference type="RefSeq" id="WP_038515077.1">
    <property type="nucleotide sequence ID" value="NZ_CP008953.1"/>
</dbReference>
<evidence type="ECO:0000313" key="4">
    <source>
        <dbReference type="Proteomes" id="UP000028492"/>
    </source>
</evidence>
<dbReference type="KEGG" id="aja:AJAP_23055"/>
<dbReference type="EMBL" id="CP008953">
    <property type="protein sequence ID" value="AIG77466.1"/>
    <property type="molecule type" value="Genomic_DNA"/>
</dbReference>
<dbReference type="Proteomes" id="UP000028492">
    <property type="component" value="Chromosome"/>
</dbReference>
<evidence type="ECO:0000313" key="3">
    <source>
        <dbReference type="EMBL" id="AIG77466.1"/>
    </source>
</evidence>
<keyword evidence="4" id="KW-1185">Reference proteome</keyword>
<evidence type="ECO:0000256" key="1">
    <source>
        <dbReference type="SAM" id="MobiDB-lite"/>
    </source>
</evidence>
<organism evidence="3 4">
    <name type="scientific">Amycolatopsis japonica</name>
    <dbReference type="NCBI Taxonomy" id="208439"/>
    <lineage>
        <taxon>Bacteria</taxon>
        <taxon>Bacillati</taxon>
        <taxon>Actinomycetota</taxon>
        <taxon>Actinomycetes</taxon>
        <taxon>Pseudonocardiales</taxon>
        <taxon>Pseudonocardiaceae</taxon>
        <taxon>Amycolatopsis</taxon>
        <taxon>Amycolatopsis japonica group</taxon>
    </lineage>
</organism>
<feature type="domain" description="Pvc16 N-terminal" evidence="2">
    <location>
        <begin position="4"/>
        <end position="179"/>
    </location>
</feature>
<gene>
    <name evidence="3" type="ORF">AJAP_23055</name>
</gene>
<dbReference type="AlphaFoldDB" id="A0A075UYB8"/>
<sequence length="219" mass="24302">MIHEVDEALRRLVRGETRRGSEIEVAFDAPNKEWAARRNAPTVNVYLYDVREDLRRRSRGLLNEYDQLGKVSARHLPPRHIKLSYLVTAWTQRPEDEHRVLSDLLLGLLAHDAVPESALTGSLAEMGLPVPMTVALPPPEDRAFADVWTALGGELKPSLDVVISAPVHSGRVVPAEQPPKEGLKLDAHDGELVGHHVAESGAVEGQRRVAMARTHRKSR</sequence>
<proteinExistence type="predicted"/>
<evidence type="ECO:0000259" key="2">
    <source>
        <dbReference type="Pfam" id="PF14065"/>
    </source>
</evidence>
<dbReference type="STRING" id="208439.AJAP_23055"/>
<dbReference type="eggNOG" id="ENOG502ZDRH">
    <property type="taxonomic scope" value="Bacteria"/>
</dbReference>
<dbReference type="Pfam" id="PF14065">
    <property type="entry name" value="Pvc16_N"/>
    <property type="match status" value="1"/>
</dbReference>
<accession>A0A075UYB8</accession>
<protein>
    <recommendedName>
        <fullName evidence="2">Pvc16 N-terminal domain-containing protein</fullName>
    </recommendedName>
</protein>
<dbReference type="HOGENOM" id="CLU_082097_0_0_11"/>
<name>A0A075UYB8_9PSEU</name>
<dbReference type="InterPro" id="IPR025351">
    <property type="entry name" value="Pvc16_N"/>
</dbReference>